<dbReference type="RefSeq" id="WP_353574713.1">
    <property type="nucleotide sequence ID" value="NZ_JBEGHW010000001.1"/>
</dbReference>
<feature type="transmembrane region" description="Helical" evidence="1">
    <location>
        <begin position="21"/>
        <end position="41"/>
    </location>
</feature>
<evidence type="ECO:0000256" key="1">
    <source>
        <dbReference type="SAM" id="Phobius"/>
    </source>
</evidence>
<keyword evidence="1" id="KW-0812">Transmembrane</keyword>
<feature type="transmembrane region" description="Helical" evidence="1">
    <location>
        <begin position="160"/>
        <end position="187"/>
    </location>
</feature>
<name>A0ABD5LRK7_AGRRD</name>
<reference evidence="2 3" key="1">
    <citation type="submission" date="2024-06" db="EMBL/GenBank/DDBJ databases">
        <title>Genome sequencing of Agrobacterium spp. from tobacco in Serbia.</title>
        <authorList>
            <person name="Ilicic R.J."/>
            <person name="Studholme D.J."/>
            <person name="Jelusic A."/>
            <person name="Barac G."/>
            <person name="Bagi F."/>
            <person name="Popovic Milovanovic T."/>
        </authorList>
    </citation>
    <scope>NUCLEOTIDE SEQUENCE [LARGE SCALE GENOMIC DNA]</scope>
    <source>
        <strain evidence="2 3">DA1</strain>
    </source>
</reference>
<protein>
    <submittedName>
        <fullName evidence="2">Uncharacterized protein</fullName>
    </submittedName>
</protein>
<evidence type="ECO:0000313" key="2">
    <source>
        <dbReference type="EMBL" id="MES4993744.1"/>
    </source>
</evidence>
<comment type="caution">
    <text evidence="2">The sequence shown here is derived from an EMBL/GenBank/DDBJ whole genome shotgun (WGS) entry which is preliminary data.</text>
</comment>
<feature type="transmembrane region" description="Helical" evidence="1">
    <location>
        <begin position="117"/>
        <end position="140"/>
    </location>
</feature>
<feature type="transmembrane region" description="Helical" evidence="1">
    <location>
        <begin position="81"/>
        <end position="105"/>
    </location>
</feature>
<accession>A0ABD5LRK7</accession>
<dbReference type="EMBL" id="JBETME010000020">
    <property type="protein sequence ID" value="MES4993744.1"/>
    <property type="molecule type" value="Genomic_DNA"/>
</dbReference>
<keyword evidence="1" id="KW-1133">Transmembrane helix</keyword>
<gene>
    <name evidence="2" type="ORF">ABVB70_25960</name>
</gene>
<keyword evidence="1" id="KW-0472">Membrane</keyword>
<organism evidence="2 3">
    <name type="scientific">Agrobacterium radiobacter</name>
    <dbReference type="NCBI Taxonomy" id="362"/>
    <lineage>
        <taxon>Bacteria</taxon>
        <taxon>Pseudomonadati</taxon>
        <taxon>Pseudomonadota</taxon>
        <taxon>Alphaproteobacteria</taxon>
        <taxon>Hyphomicrobiales</taxon>
        <taxon>Rhizobiaceae</taxon>
        <taxon>Rhizobium/Agrobacterium group</taxon>
        <taxon>Agrobacterium</taxon>
        <taxon>Agrobacterium tumefaciens complex</taxon>
    </lineage>
</organism>
<sequence length="191" mass="21344">MREWFSHIMTKGKSNYFDENVFVLEKYFNIASVSILVPIYVTDISTWAINMVEPIGAISNSFPPLHDRYEALESVEPGSGAFFLVANVILLLLTTALVVAIAWRINTHKAELPTSLTKYNIAIIPISLLFIYLYYTFLFFSDVTCRDCGSVSYKALNSPLIIVAIAGLYSTIISVFIQIFSAVSVAFTTKD</sequence>
<proteinExistence type="predicted"/>
<evidence type="ECO:0000313" key="3">
    <source>
        <dbReference type="Proteomes" id="UP001438189"/>
    </source>
</evidence>
<dbReference type="Proteomes" id="UP001438189">
    <property type="component" value="Unassembled WGS sequence"/>
</dbReference>
<dbReference type="AlphaFoldDB" id="A0ABD5LRK7"/>